<dbReference type="OrthoDB" id="41536at2759"/>
<evidence type="ECO:0000313" key="3">
    <source>
        <dbReference type="EMBL" id="KAG7352376.1"/>
    </source>
</evidence>
<evidence type="ECO:0000313" key="4">
    <source>
        <dbReference type="Proteomes" id="UP000693970"/>
    </source>
</evidence>
<dbReference type="EMBL" id="JAGRRH010000017">
    <property type="protein sequence ID" value="KAG7352376.1"/>
    <property type="molecule type" value="Genomic_DNA"/>
</dbReference>
<reference evidence="3" key="2">
    <citation type="submission" date="2021-04" db="EMBL/GenBank/DDBJ databases">
        <authorList>
            <person name="Podell S."/>
        </authorList>
    </citation>
    <scope>NUCLEOTIDE SEQUENCE</scope>
    <source>
        <strain evidence="3">Hildebrandi</strain>
    </source>
</reference>
<feature type="compositionally biased region" description="Basic and acidic residues" evidence="1">
    <location>
        <begin position="407"/>
        <end position="422"/>
    </location>
</feature>
<accession>A0A9K3PMN6</accession>
<evidence type="ECO:0000256" key="2">
    <source>
        <dbReference type="SAM" id="SignalP"/>
    </source>
</evidence>
<keyword evidence="2" id="KW-0732">Signal</keyword>
<dbReference type="AlphaFoldDB" id="A0A9K3PMN6"/>
<feature type="region of interest" description="Disordered" evidence="1">
    <location>
        <begin position="288"/>
        <end position="313"/>
    </location>
</feature>
<proteinExistence type="predicted"/>
<gene>
    <name evidence="3" type="ORF">IV203_008424</name>
</gene>
<evidence type="ECO:0000256" key="1">
    <source>
        <dbReference type="SAM" id="MobiDB-lite"/>
    </source>
</evidence>
<feature type="region of interest" description="Disordered" evidence="1">
    <location>
        <begin position="388"/>
        <end position="422"/>
    </location>
</feature>
<feature type="signal peptide" evidence="2">
    <location>
        <begin position="1"/>
        <end position="20"/>
    </location>
</feature>
<evidence type="ECO:0008006" key="5">
    <source>
        <dbReference type="Google" id="ProtNLM"/>
    </source>
</evidence>
<organism evidence="3 4">
    <name type="scientific">Nitzschia inconspicua</name>
    <dbReference type="NCBI Taxonomy" id="303405"/>
    <lineage>
        <taxon>Eukaryota</taxon>
        <taxon>Sar</taxon>
        <taxon>Stramenopiles</taxon>
        <taxon>Ochrophyta</taxon>
        <taxon>Bacillariophyta</taxon>
        <taxon>Bacillariophyceae</taxon>
        <taxon>Bacillariophycidae</taxon>
        <taxon>Bacillariales</taxon>
        <taxon>Bacillariaceae</taxon>
        <taxon>Nitzschia</taxon>
    </lineage>
</organism>
<feature type="compositionally biased region" description="Basic residues" evidence="1">
    <location>
        <begin position="291"/>
        <end position="304"/>
    </location>
</feature>
<dbReference type="Proteomes" id="UP000693970">
    <property type="component" value="Unassembled WGS sequence"/>
</dbReference>
<feature type="chain" id="PRO_5039912210" description="STI1 domain-containing protein" evidence="2">
    <location>
        <begin position="21"/>
        <end position="422"/>
    </location>
</feature>
<name>A0A9K3PMN6_9STRA</name>
<protein>
    <recommendedName>
        <fullName evidence="5">STI1 domain-containing protein</fullName>
    </recommendedName>
</protein>
<sequence>MKFFLVLSVCASFFLGGADAFVATGRPAINRRQQTGLSMKNNFDADAYARSMSAAAIDQMKNLKPEDLEKMIAELDNMGGMQKAALKAMNMDPEMMKKSLQMMKDNPAMIANAQKVMESMTPDEMLEQSRKAQEQLKKMSPDQLDAMNVAMKDIPAEQLSAAADLLKQQKSAASGVIDAEVDDEEEEEKVMYTGPGSSSDSKVIDVMFQVAEFMSDPPTDRGVTFAGFSSLPIVQLLSGDREFDLSPAELKECWATGSLGATRLDRNGFERVWKEVQEYFEEDIMTEARKEAKKRSSSKKRRGSAKTTTTIGENLKPDELTAVNEKMKNLSNDEVGSVLDMMEKMDPAQEARLKAMGVDPLIMQETAKLLKENPQLREQAKKMMENMSPEDMLKASQQAQEQMKGMSKADIERTVAELKNKK</sequence>
<keyword evidence="4" id="KW-1185">Reference proteome</keyword>
<reference evidence="3" key="1">
    <citation type="journal article" date="2021" name="Sci. Rep.">
        <title>Diploid genomic architecture of Nitzschia inconspicua, an elite biomass production diatom.</title>
        <authorList>
            <person name="Oliver A."/>
            <person name="Podell S."/>
            <person name="Pinowska A."/>
            <person name="Traller J.C."/>
            <person name="Smith S.R."/>
            <person name="McClure R."/>
            <person name="Beliaev A."/>
            <person name="Bohutskyi P."/>
            <person name="Hill E.A."/>
            <person name="Rabines A."/>
            <person name="Zheng H."/>
            <person name="Allen L.Z."/>
            <person name="Kuo A."/>
            <person name="Grigoriev I.V."/>
            <person name="Allen A.E."/>
            <person name="Hazlebeck D."/>
            <person name="Allen E.E."/>
        </authorList>
    </citation>
    <scope>NUCLEOTIDE SEQUENCE</scope>
    <source>
        <strain evidence="3">Hildebrandi</strain>
    </source>
</reference>
<comment type="caution">
    <text evidence="3">The sequence shown here is derived from an EMBL/GenBank/DDBJ whole genome shotgun (WGS) entry which is preliminary data.</text>
</comment>